<reference evidence="7" key="1">
    <citation type="journal article" date="2013" name="Genetics">
        <title>The draft genome and transcriptome of Panagrellus redivivus are shaped by the harsh demands of a free-living lifestyle.</title>
        <authorList>
            <person name="Srinivasan J."/>
            <person name="Dillman A.R."/>
            <person name="Macchietto M.G."/>
            <person name="Heikkinen L."/>
            <person name="Lakso M."/>
            <person name="Fracchia K.M."/>
            <person name="Antoshechkin I."/>
            <person name="Mortazavi A."/>
            <person name="Wong G."/>
            <person name="Sternberg P.W."/>
        </authorList>
    </citation>
    <scope>NUCLEOTIDE SEQUENCE [LARGE SCALE GENOMIC DNA]</scope>
    <source>
        <strain evidence="7">MT8872</strain>
    </source>
</reference>
<dbReference type="WBParaSite" id="Pan_g14729.t1">
    <property type="protein sequence ID" value="Pan_g14729.t1"/>
    <property type="gene ID" value="Pan_g14729"/>
</dbReference>
<dbReference type="PANTHER" id="PTHR12258">
    <property type="entry name" value="JANUS-A/JANUS-B"/>
    <property type="match status" value="1"/>
</dbReference>
<dbReference type="AlphaFoldDB" id="A0A7E4ZSE8"/>
<evidence type="ECO:0000313" key="8">
    <source>
        <dbReference type="WBParaSite" id="Pan_g14729.t1"/>
    </source>
</evidence>
<evidence type="ECO:0000256" key="2">
    <source>
        <dbReference type="ARBA" id="ARBA00010971"/>
    </source>
</evidence>
<dbReference type="InterPro" id="IPR038596">
    <property type="entry name" value="Janus_sf"/>
</dbReference>
<evidence type="ECO:0000256" key="6">
    <source>
        <dbReference type="PIRSR" id="PIRSR607702-2"/>
    </source>
</evidence>
<evidence type="ECO:0000256" key="4">
    <source>
        <dbReference type="ARBA" id="ARBA00022928"/>
    </source>
</evidence>
<evidence type="ECO:0000256" key="3">
    <source>
        <dbReference type="ARBA" id="ARBA00022782"/>
    </source>
</evidence>
<dbReference type="GO" id="GO:0101006">
    <property type="term" value="F:protein histidine phosphatase activity"/>
    <property type="evidence" value="ECO:0007669"/>
    <property type="project" value="TreeGrafter"/>
</dbReference>
<dbReference type="Gene3D" id="3.50.20.20">
    <property type="entry name" value="Janus/Ocnus"/>
    <property type="match status" value="1"/>
</dbReference>
<protein>
    <submittedName>
        <fullName evidence="8">Janus/Ocnus</fullName>
    </submittedName>
</protein>
<dbReference type="InterPro" id="IPR007702">
    <property type="entry name" value="Janus"/>
</dbReference>
<name>A0A7E4ZSE8_PANRE</name>
<feature type="binding site" evidence="6">
    <location>
        <position position="24"/>
    </location>
    <ligand>
        <name>substrate</name>
    </ligand>
</feature>
<dbReference type="GO" id="GO:0007548">
    <property type="term" value="P:sex differentiation"/>
    <property type="evidence" value="ECO:0007669"/>
    <property type="project" value="UniProtKB-KW"/>
</dbReference>
<keyword evidence="7" id="KW-1185">Reference proteome</keyword>
<reference evidence="8" key="2">
    <citation type="submission" date="2020-10" db="UniProtKB">
        <authorList>
            <consortium name="WormBaseParasite"/>
        </authorList>
    </citation>
    <scope>IDENTIFICATION</scope>
</reference>
<keyword evidence="4" id="KW-0726">Sexual differentiation</keyword>
<comment type="similarity">
    <text evidence="2">Belongs to the janus family.</text>
</comment>
<organism evidence="7 8">
    <name type="scientific">Panagrellus redivivus</name>
    <name type="common">Microworm</name>
    <dbReference type="NCBI Taxonomy" id="6233"/>
    <lineage>
        <taxon>Eukaryota</taxon>
        <taxon>Metazoa</taxon>
        <taxon>Ecdysozoa</taxon>
        <taxon>Nematoda</taxon>
        <taxon>Chromadorea</taxon>
        <taxon>Rhabditida</taxon>
        <taxon>Tylenchina</taxon>
        <taxon>Panagrolaimomorpha</taxon>
        <taxon>Panagrolaimoidea</taxon>
        <taxon>Panagrolaimidae</taxon>
        <taxon>Panagrellus</taxon>
    </lineage>
</organism>
<proteinExistence type="inferred from homology"/>
<sequence length="122" mass="13743">MPPKGPKRLDEIADVELDGVGKFKYIQILVKDKVRGDSKLVIRGYAHCAYHADILDEVKSSSPSGFTFTCPGGGRIDLSHEDKTIFIFGYSQAYGQPDHRKSVDIVKKYYPDYEVTYSNEGY</sequence>
<dbReference type="SUPFAM" id="SSF143724">
    <property type="entry name" value="PHP14-like"/>
    <property type="match status" value="1"/>
</dbReference>
<dbReference type="GO" id="GO:0005829">
    <property type="term" value="C:cytosol"/>
    <property type="evidence" value="ECO:0007669"/>
    <property type="project" value="TreeGrafter"/>
</dbReference>
<dbReference type="GO" id="GO:0030154">
    <property type="term" value="P:cell differentiation"/>
    <property type="evidence" value="ECO:0007669"/>
    <property type="project" value="UniProtKB-KW"/>
</dbReference>
<dbReference type="PANTHER" id="PTHR12258:SF5">
    <property type="entry name" value="BCDNA.GH02250-RELATED"/>
    <property type="match status" value="1"/>
</dbReference>
<evidence type="ECO:0000313" key="7">
    <source>
        <dbReference type="Proteomes" id="UP000492821"/>
    </source>
</evidence>
<comment type="function">
    <text evidence="1">JanA and janB regulate somatic sex differentiation.</text>
</comment>
<keyword evidence="3" id="KW-0221">Differentiation</keyword>
<dbReference type="Pfam" id="PF05005">
    <property type="entry name" value="Ocnus"/>
    <property type="match status" value="1"/>
</dbReference>
<accession>A0A7E4ZSE8</accession>
<dbReference type="Proteomes" id="UP000492821">
    <property type="component" value="Unassembled WGS sequence"/>
</dbReference>
<feature type="active site" description="Proton acceptor" evidence="5">
    <location>
        <position position="51"/>
    </location>
</feature>
<evidence type="ECO:0000256" key="1">
    <source>
        <dbReference type="ARBA" id="ARBA00002508"/>
    </source>
</evidence>
<evidence type="ECO:0000256" key="5">
    <source>
        <dbReference type="PIRSR" id="PIRSR607702-1"/>
    </source>
</evidence>